<dbReference type="InterPro" id="IPR031107">
    <property type="entry name" value="Small_HSP"/>
</dbReference>
<dbReference type="OrthoDB" id="9809760at2"/>
<keyword evidence="5" id="KW-1185">Reference proteome</keyword>
<evidence type="ECO:0000313" key="4">
    <source>
        <dbReference type="EMBL" id="PWK33247.1"/>
    </source>
</evidence>
<dbReference type="PANTHER" id="PTHR11527">
    <property type="entry name" value="HEAT-SHOCK PROTEIN 20 FAMILY MEMBER"/>
    <property type="match status" value="1"/>
</dbReference>
<dbReference type="PROSITE" id="PS01031">
    <property type="entry name" value="SHSP"/>
    <property type="match status" value="1"/>
</dbReference>
<accession>A0A316EPL7</accession>
<name>A0A316EPL7_9ACTN</name>
<proteinExistence type="inferred from homology"/>
<evidence type="ECO:0000256" key="1">
    <source>
        <dbReference type="PROSITE-ProRule" id="PRU00285"/>
    </source>
</evidence>
<organism evidence="4 5">
    <name type="scientific">Actinoplanes xinjiangensis</name>
    <dbReference type="NCBI Taxonomy" id="512350"/>
    <lineage>
        <taxon>Bacteria</taxon>
        <taxon>Bacillati</taxon>
        <taxon>Actinomycetota</taxon>
        <taxon>Actinomycetes</taxon>
        <taxon>Micromonosporales</taxon>
        <taxon>Micromonosporaceae</taxon>
        <taxon>Actinoplanes</taxon>
    </lineage>
</organism>
<sequence>MTLPVLRSQNPPATATGVEPLRELASLHRLVTTMLGAFPFPAARAWTPPADITETDDAYLVEIDVPGVDRKHLTVEITGTVLRVHGEIVEKEKIGWLRHRTRRVGRFAHHTRLPGDIDSGHISADLAGGVLTVHVPKTEAARRRRIPVNAA</sequence>
<dbReference type="InterPro" id="IPR008978">
    <property type="entry name" value="HSP20-like_chaperone"/>
</dbReference>
<dbReference type="EMBL" id="QGGR01000028">
    <property type="protein sequence ID" value="PWK33247.1"/>
    <property type="molecule type" value="Genomic_DNA"/>
</dbReference>
<dbReference type="InterPro" id="IPR002068">
    <property type="entry name" value="A-crystallin/Hsp20_dom"/>
</dbReference>
<dbReference type="CDD" id="cd06464">
    <property type="entry name" value="ACD_sHsps-like"/>
    <property type="match status" value="1"/>
</dbReference>
<comment type="similarity">
    <text evidence="1 2">Belongs to the small heat shock protein (HSP20) family.</text>
</comment>
<dbReference type="SUPFAM" id="SSF49764">
    <property type="entry name" value="HSP20-like chaperones"/>
    <property type="match status" value="1"/>
</dbReference>
<reference evidence="4 5" key="1">
    <citation type="submission" date="2018-05" db="EMBL/GenBank/DDBJ databases">
        <title>Genomic Encyclopedia of Archaeal and Bacterial Type Strains, Phase II (KMG-II): from individual species to whole genera.</title>
        <authorList>
            <person name="Goeker M."/>
        </authorList>
    </citation>
    <scope>NUCLEOTIDE SEQUENCE [LARGE SCALE GENOMIC DNA]</scope>
    <source>
        <strain evidence="4 5">DSM 45184</strain>
    </source>
</reference>
<protein>
    <submittedName>
        <fullName evidence="4">HSP20 family protein</fullName>
    </submittedName>
</protein>
<dbReference type="Proteomes" id="UP000245697">
    <property type="component" value="Unassembled WGS sequence"/>
</dbReference>
<evidence type="ECO:0000313" key="5">
    <source>
        <dbReference type="Proteomes" id="UP000245697"/>
    </source>
</evidence>
<evidence type="ECO:0000256" key="2">
    <source>
        <dbReference type="RuleBase" id="RU003616"/>
    </source>
</evidence>
<dbReference type="RefSeq" id="WP_109601762.1">
    <property type="nucleotide sequence ID" value="NZ_BONA01000083.1"/>
</dbReference>
<dbReference type="AlphaFoldDB" id="A0A316EPL7"/>
<dbReference type="Pfam" id="PF00011">
    <property type="entry name" value="HSP20"/>
    <property type="match status" value="1"/>
</dbReference>
<feature type="domain" description="SHSP" evidence="3">
    <location>
        <begin position="41"/>
        <end position="151"/>
    </location>
</feature>
<gene>
    <name evidence="4" type="ORF">BC793_12837</name>
</gene>
<dbReference type="Gene3D" id="2.60.40.790">
    <property type="match status" value="1"/>
</dbReference>
<comment type="caution">
    <text evidence="4">The sequence shown here is derived from an EMBL/GenBank/DDBJ whole genome shotgun (WGS) entry which is preliminary data.</text>
</comment>
<evidence type="ECO:0000259" key="3">
    <source>
        <dbReference type="PROSITE" id="PS01031"/>
    </source>
</evidence>